<evidence type="ECO:0000313" key="2">
    <source>
        <dbReference type="EMBL" id="QYT05897.1"/>
    </source>
</evidence>
<evidence type="ECO:0000313" key="3">
    <source>
        <dbReference type="Proteomes" id="UP000826661"/>
    </source>
</evidence>
<feature type="compositionally biased region" description="Basic and acidic residues" evidence="1">
    <location>
        <begin position="492"/>
        <end position="504"/>
    </location>
</feature>
<feature type="region of interest" description="Disordered" evidence="1">
    <location>
        <begin position="462"/>
        <end position="518"/>
    </location>
</feature>
<feature type="region of interest" description="Disordered" evidence="1">
    <location>
        <begin position="106"/>
        <end position="160"/>
    </location>
</feature>
<feature type="compositionally biased region" description="Polar residues" evidence="1">
    <location>
        <begin position="145"/>
        <end position="159"/>
    </location>
</feature>
<dbReference type="EMBL" id="CP075870">
    <property type="protein sequence ID" value="QYT05897.1"/>
    <property type="molecule type" value="Genomic_DNA"/>
</dbReference>
<name>A0A8G0LPS3_9HYPO</name>
<sequence length="586" mass="65510">MEYGRLSHANCCLLNCLSHADPSDVLKDEHYLQTLRHFLRRCSQEQLMVLHGADSSKALSIIKEKIAAANTAANHGATGTSKQTASPHVALPISSEPMVHKRCGLNRPLFTTGNPAPHRSISPRYQPPLEAHGSSHDGDDDIDQELSTSSNAAGSSMRESQAMDADHFVIRAYKAIVNVMNLQWSLTGLQNQTSLLAIAERDHLDNPGARLFALRSKLRNEQHMAIAIDRVAAVLLVDMRDDLGGSYDGVREKGFRTSIVGNKMLAEQWKKTHKEVVEEIRAAITYNFAEQIISPGINLLLGSRSQDVWEKRFSRKKVEILHRLLKQTDEGRIVLSRAKDLDDAVITIKCILSIHIGYKWRCAKYASLNTQESSETLYKKLQGQLSTRTTDMRQLESTLYSTLDNSTPKSGRVTEESLDSFVHTSIPTPNSSVFTEKRKRPVLSDHDHPSKKHRCSLDAPELEVGTGSTSNTSHIIDGLPLAVRPLTNQEEDDRKASPTDRVDESLNLISQNSPEDHQMLDPAEEDIIQSSLQNPEMDREEDRMELQTQLVSESQDFGNSLSYQYGEQWGITEDVSTLDDILSLSW</sequence>
<evidence type="ECO:0000256" key="1">
    <source>
        <dbReference type="SAM" id="MobiDB-lite"/>
    </source>
</evidence>
<proteinExistence type="predicted"/>
<dbReference type="AlphaFoldDB" id="A0A8G0LPS3"/>
<keyword evidence="3" id="KW-1185">Reference proteome</keyword>
<gene>
    <name evidence="2" type="ORF">H0G86_012776</name>
</gene>
<protein>
    <submittedName>
        <fullName evidence="2">Uncharacterized protein</fullName>
    </submittedName>
</protein>
<organism evidence="2 3">
    <name type="scientific">Trichoderma simmonsii</name>
    <dbReference type="NCBI Taxonomy" id="1491479"/>
    <lineage>
        <taxon>Eukaryota</taxon>
        <taxon>Fungi</taxon>
        <taxon>Dikarya</taxon>
        <taxon>Ascomycota</taxon>
        <taxon>Pezizomycotina</taxon>
        <taxon>Sordariomycetes</taxon>
        <taxon>Hypocreomycetidae</taxon>
        <taxon>Hypocreales</taxon>
        <taxon>Hypocreaceae</taxon>
        <taxon>Trichoderma</taxon>
    </lineage>
</organism>
<reference evidence="2 3" key="1">
    <citation type="journal article" date="2021" name="BMC Genomics">
        <title>Telomere-to-telomere genome assembly of asparaginase-producing Trichoderma simmonsii.</title>
        <authorList>
            <person name="Chung D."/>
            <person name="Kwon Y.M."/>
            <person name="Yang Y."/>
        </authorList>
    </citation>
    <scope>NUCLEOTIDE SEQUENCE [LARGE SCALE GENOMIC DNA]</scope>
    <source>
        <strain evidence="2 3">GH-Sj1</strain>
    </source>
</reference>
<accession>A0A8G0LPS3</accession>
<dbReference type="Proteomes" id="UP000826661">
    <property type="component" value="Chromosome VII"/>
</dbReference>